<sequence>MPMNWNADADARLLVGIVNYTDFKLNKETLAKLNTWMGPDCVGQSISQRLIKLKKKFYEDHPELVGTTLSGAGSEADLKTPKSASKRTKRKTADIDDASADADETGVTPTPKKRGRRPKKVTTPGASDENGEDGTVPPTPTPKKRGRPKKSEVEAAKLAEDTEQAAIKKEDPGSDKEDRADSVMSNAGDELLAAAVGQADGDANTDQENLNPKASQGESDGEA</sequence>
<feature type="compositionally biased region" description="Basic and acidic residues" evidence="1">
    <location>
        <begin position="149"/>
        <end position="181"/>
    </location>
</feature>
<evidence type="ECO:0000313" key="2">
    <source>
        <dbReference type="EMBL" id="KAK8173882.1"/>
    </source>
</evidence>
<proteinExistence type="predicted"/>
<feature type="compositionally biased region" description="Polar residues" evidence="1">
    <location>
        <begin position="204"/>
        <end position="223"/>
    </location>
</feature>
<keyword evidence="3" id="KW-1185">Reference proteome</keyword>
<gene>
    <name evidence="2" type="ORF">IWX90DRAFT_156694</name>
</gene>
<dbReference type="Proteomes" id="UP001456524">
    <property type="component" value="Unassembled WGS sequence"/>
</dbReference>
<feature type="region of interest" description="Disordered" evidence="1">
    <location>
        <begin position="65"/>
        <end position="223"/>
    </location>
</feature>
<reference evidence="2 3" key="1">
    <citation type="journal article" date="2022" name="G3 (Bethesda)">
        <title>Enemy or ally: a genomic approach to elucidate the lifestyle of Phyllosticta citrichinaensis.</title>
        <authorList>
            <person name="Buijs V.A."/>
            <person name="Groenewald J.Z."/>
            <person name="Haridas S."/>
            <person name="LaButti K.M."/>
            <person name="Lipzen A."/>
            <person name="Martin F.M."/>
            <person name="Barry K."/>
            <person name="Grigoriev I.V."/>
            <person name="Crous P.W."/>
            <person name="Seidl M.F."/>
        </authorList>
    </citation>
    <scope>NUCLEOTIDE SEQUENCE [LARGE SCALE GENOMIC DNA]</scope>
    <source>
        <strain evidence="2 3">CBS 129764</strain>
    </source>
</reference>
<feature type="compositionally biased region" description="Acidic residues" evidence="1">
    <location>
        <begin position="95"/>
        <end position="104"/>
    </location>
</feature>
<organism evidence="2 3">
    <name type="scientific">Phyllosticta citrichinensis</name>
    <dbReference type="NCBI Taxonomy" id="1130410"/>
    <lineage>
        <taxon>Eukaryota</taxon>
        <taxon>Fungi</taxon>
        <taxon>Dikarya</taxon>
        <taxon>Ascomycota</taxon>
        <taxon>Pezizomycotina</taxon>
        <taxon>Dothideomycetes</taxon>
        <taxon>Dothideomycetes incertae sedis</taxon>
        <taxon>Botryosphaeriales</taxon>
        <taxon>Phyllostictaceae</taxon>
        <taxon>Phyllosticta</taxon>
    </lineage>
</organism>
<evidence type="ECO:0000256" key="1">
    <source>
        <dbReference type="SAM" id="MobiDB-lite"/>
    </source>
</evidence>
<comment type="caution">
    <text evidence="2">The sequence shown here is derived from an EMBL/GenBank/DDBJ whole genome shotgun (WGS) entry which is preliminary data.</text>
</comment>
<accession>A0ABR1Y094</accession>
<feature type="compositionally biased region" description="Basic residues" evidence="1">
    <location>
        <begin position="111"/>
        <end position="120"/>
    </location>
</feature>
<name>A0ABR1Y094_9PEZI</name>
<protein>
    <submittedName>
        <fullName evidence="2">Uncharacterized protein</fullName>
    </submittedName>
</protein>
<dbReference type="EMBL" id="JBBWUH010000003">
    <property type="protein sequence ID" value="KAK8173882.1"/>
    <property type="molecule type" value="Genomic_DNA"/>
</dbReference>
<evidence type="ECO:0000313" key="3">
    <source>
        <dbReference type="Proteomes" id="UP001456524"/>
    </source>
</evidence>